<dbReference type="Ensembl" id="ENSLCNT00005036124.1">
    <property type="protein sequence ID" value="ENSLCNP00005032350.1"/>
    <property type="gene ID" value="ENSLCNG00005021064.1"/>
</dbReference>
<dbReference type="PANTHER" id="PTHR16294:SF4">
    <property type="entry name" value="DYSBINDIN DOMAIN-CONTAINING PROTEIN 1"/>
    <property type="match status" value="1"/>
</dbReference>
<feature type="region of interest" description="Disordered" evidence="3">
    <location>
        <begin position="164"/>
        <end position="185"/>
    </location>
</feature>
<evidence type="ECO:0000256" key="1">
    <source>
        <dbReference type="ARBA" id="ARBA00008686"/>
    </source>
</evidence>
<evidence type="ECO:0000256" key="3">
    <source>
        <dbReference type="SAM" id="MobiDB-lite"/>
    </source>
</evidence>
<comment type="similarity">
    <text evidence="1">Belongs to the dysbindin family.</text>
</comment>
<organism evidence="4 5">
    <name type="scientific">Lynx canadensis</name>
    <name type="common">Canada lynx</name>
    <name type="synonym">Felis canadensis</name>
    <dbReference type="NCBI Taxonomy" id="61383"/>
    <lineage>
        <taxon>Eukaryota</taxon>
        <taxon>Metazoa</taxon>
        <taxon>Chordata</taxon>
        <taxon>Craniata</taxon>
        <taxon>Vertebrata</taxon>
        <taxon>Euteleostomi</taxon>
        <taxon>Mammalia</taxon>
        <taxon>Eutheria</taxon>
        <taxon>Laurasiatheria</taxon>
        <taxon>Carnivora</taxon>
        <taxon>Feliformia</taxon>
        <taxon>Felidae</taxon>
        <taxon>Felinae</taxon>
        <taxon>Lynx</taxon>
    </lineage>
</organism>
<dbReference type="Pfam" id="PF04440">
    <property type="entry name" value="Dysbindin"/>
    <property type="match status" value="1"/>
</dbReference>
<proteinExistence type="inferred from homology"/>
<name>A0A667IES0_LYNCA</name>
<reference evidence="4" key="1">
    <citation type="submission" date="2025-08" db="UniProtKB">
        <authorList>
            <consortium name="Ensembl"/>
        </authorList>
    </citation>
    <scope>IDENTIFICATION</scope>
</reference>
<evidence type="ECO:0000313" key="5">
    <source>
        <dbReference type="Proteomes" id="UP000472241"/>
    </source>
</evidence>
<protein>
    <recommendedName>
        <fullName evidence="2">Dysbindin domain-containing protein 1</fullName>
    </recommendedName>
</protein>
<reference evidence="4" key="2">
    <citation type="submission" date="2025-09" db="UniProtKB">
        <authorList>
            <consortium name="Ensembl"/>
        </authorList>
    </citation>
    <scope>IDENTIFICATION</scope>
</reference>
<dbReference type="AlphaFoldDB" id="A0A667IES0"/>
<gene>
    <name evidence="4" type="primary">DBNDD1</name>
</gene>
<feature type="region of interest" description="Disordered" evidence="3">
    <location>
        <begin position="20"/>
        <end position="74"/>
    </location>
</feature>
<keyword evidence="5" id="KW-1185">Reference proteome</keyword>
<dbReference type="PANTHER" id="PTHR16294">
    <property type="entry name" value="DYSTROBREVIN BINDING PROTEIN 1 DYSBINDIN"/>
    <property type="match status" value="1"/>
</dbReference>
<evidence type="ECO:0000256" key="2">
    <source>
        <dbReference type="ARBA" id="ARBA00040078"/>
    </source>
</evidence>
<dbReference type="GO" id="GO:0005737">
    <property type="term" value="C:cytoplasm"/>
    <property type="evidence" value="ECO:0007669"/>
    <property type="project" value="InterPro"/>
</dbReference>
<evidence type="ECO:0000313" key="4">
    <source>
        <dbReference type="Ensembl" id="ENSLCNP00005032350.1"/>
    </source>
</evidence>
<sequence>MLERPLHPWLDLRVETEDAVGHPLPHPQEATAQWPSSGIRAQGYPRLPCSLPGASKGGSVNQTPRSSPPPSLLPGNTVFVAEMVKEAEVPQAALGTLAHGTGDSCHSPTAEEEVGIPIPAPGLLQVTERRQPLSSVSSLEVHFDLLDLTELTDMSDQELAEVFADSDDESLASESPAGGLALGRSEQRGAVLGPKPTKHSSPQTPISENNCCSHVCQNQCLSLYRFVQDFGILFFLVISIPSVGLELTTPRSRIACSSN</sequence>
<accession>A0A667IES0</accession>
<dbReference type="Proteomes" id="UP000472241">
    <property type="component" value="Unplaced"/>
</dbReference>
<dbReference type="InterPro" id="IPR007531">
    <property type="entry name" value="Dysbindin"/>
</dbReference>